<dbReference type="AlphaFoldDB" id="A0A0V1PV99"/>
<comment type="similarity">
    <text evidence="4">Belongs to the flavin monoamine oxidase family.</text>
</comment>
<name>A0A0V1PV99_9ASCO</name>
<evidence type="ECO:0000256" key="3">
    <source>
        <dbReference type="PIRSR" id="PIRSR601613-1"/>
    </source>
</evidence>
<sequence>MSKPIEVEVCIIGGGVSGLKAAHTLLNYSESKYSSKDLILLEAQDRLGGRIFTDRTSSKLGLSYDLGASWFHDSLNNVVLEESINDGSFNVMEDGYYDDKDMKVFASDKDGPLDVNDMRLHRVAEDLEKFIELYYFDDLDKKDMPLYKIVGMFMEKHSSRLTTEQKKYCNTMLRYLELWYGITWDKISAKYSIMDHQGRNLFNKKGYDFVINKLSRDIPEDRILLAHPVTSIIRNNKNGDKKVAVESANGPTVYCNYLIVTVPQSILSLSPLHIHGITWTPPLPSNITNALESIHFGALGKVIFEFDSCWWDINEDRFEILADSTDDSLLSESLKLPPKSFSFPVFAVNYAAVHKNSTKGASLCILTQSPLTDYLESHPDQAWSYFKPMLAKLKFSDHEVSDPINTITSNWTNNPYVRGSYSAVESGDDPLDIITQLSGEHDCGLTDKNIRFAGEHTILDGSGCVHGAYMSGQREAIWILKDSGAISTAE</sequence>
<evidence type="ECO:0000256" key="1">
    <source>
        <dbReference type="ARBA" id="ARBA00001974"/>
    </source>
</evidence>
<feature type="binding site" evidence="3">
    <location>
        <begin position="42"/>
        <end position="43"/>
    </location>
    <ligand>
        <name>FAD</name>
        <dbReference type="ChEBI" id="CHEBI:57692"/>
    </ligand>
</feature>
<dbReference type="Proteomes" id="UP000054251">
    <property type="component" value="Unassembled WGS sequence"/>
</dbReference>
<accession>A0A0V1PV99</accession>
<dbReference type="InterPro" id="IPR001613">
    <property type="entry name" value="Flavin_amine_oxidase"/>
</dbReference>
<comment type="cofactor">
    <cofactor evidence="1 4">
        <name>FAD</name>
        <dbReference type="ChEBI" id="CHEBI:57692"/>
    </cofactor>
</comment>
<keyword evidence="2 4" id="KW-0560">Oxidoreductase</keyword>
<organism evidence="6 7">
    <name type="scientific">Debaryomyces fabryi</name>
    <dbReference type="NCBI Taxonomy" id="58627"/>
    <lineage>
        <taxon>Eukaryota</taxon>
        <taxon>Fungi</taxon>
        <taxon>Dikarya</taxon>
        <taxon>Ascomycota</taxon>
        <taxon>Saccharomycotina</taxon>
        <taxon>Pichiomycetes</taxon>
        <taxon>Debaryomycetaceae</taxon>
        <taxon>Debaryomyces</taxon>
    </lineage>
</organism>
<evidence type="ECO:0000256" key="2">
    <source>
        <dbReference type="ARBA" id="ARBA00023002"/>
    </source>
</evidence>
<keyword evidence="7" id="KW-1185">Reference proteome</keyword>
<reference evidence="6 7" key="1">
    <citation type="submission" date="2015-11" db="EMBL/GenBank/DDBJ databases">
        <title>The genome of Debaryomyces fabryi.</title>
        <authorList>
            <person name="Tafer H."/>
            <person name="Lopandic K."/>
        </authorList>
    </citation>
    <scope>NUCLEOTIDE SEQUENCE [LARGE SCALE GENOMIC DNA]</scope>
    <source>
        <strain evidence="6 7">CBS 789</strain>
    </source>
</reference>
<dbReference type="PRINTS" id="PR00757">
    <property type="entry name" value="AMINEOXDASEF"/>
</dbReference>
<gene>
    <name evidence="6" type="ORF">AC631_04113</name>
</gene>
<evidence type="ECO:0000259" key="5">
    <source>
        <dbReference type="Pfam" id="PF01593"/>
    </source>
</evidence>
<dbReference type="Pfam" id="PF01593">
    <property type="entry name" value="Amino_oxidase"/>
    <property type="match status" value="1"/>
</dbReference>
<dbReference type="InterPro" id="IPR050281">
    <property type="entry name" value="Flavin_monoamine_oxidase"/>
</dbReference>
<comment type="caution">
    <text evidence="6">The sequence shown here is derived from an EMBL/GenBank/DDBJ whole genome shotgun (WGS) entry which is preliminary data.</text>
</comment>
<dbReference type="SUPFAM" id="SSF51905">
    <property type="entry name" value="FAD/NAD(P)-binding domain"/>
    <property type="match status" value="1"/>
</dbReference>
<dbReference type="InterPro" id="IPR002937">
    <property type="entry name" value="Amino_oxidase"/>
</dbReference>
<dbReference type="Gene3D" id="3.50.50.60">
    <property type="entry name" value="FAD/NAD(P)-binding domain"/>
    <property type="match status" value="1"/>
</dbReference>
<dbReference type="RefSeq" id="XP_015466214.1">
    <property type="nucleotide sequence ID" value="XM_015612942.1"/>
</dbReference>
<evidence type="ECO:0000256" key="4">
    <source>
        <dbReference type="RuleBase" id="RU362067"/>
    </source>
</evidence>
<dbReference type="SUPFAM" id="SSF54373">
    <property type="entry name" value="FAD-linked reductases, C-terminal domain"/>
    <property type="match status" value="1"/>
</dbReference>
<keyword evidence="4" id="KW-0274">FAD</keyword>
<dbReference type="GeneID" id="26841122"/>
<evidence type="ECO:0000313" key="7">
    <source>
        <dbReference type="Proteomes" id="UP000054251"/>
    </source>
</evidence>
<dbReference type="OrthoDB" id="5046242at2759"/>
<protein>
    <recommendedName>
        <fullName evidence="4">Amine oxidase</fullName>
        <ecNumber evidence="4">1.4.3.-</ecNumber>
    </recommendedName>
</protein>
<dbReference type="EC" id="1.4.3.-" evidence="4"/>
<feature type="binding site" evidence="3">
    <location>
        <position position="17"/>
    </location>
    <ligand>
        <name>FAD</name>
        <dbReference type="ChEBI" id="CHEBI:57692"/>
    </ligand>
</feature>
<dbReference type="PANTHER" id="PTHR10742">
    <property type="entry name" value="FLAVIN MONOAMINE OXIDASE"/>
    <property type="match status" value="1"/>
</dbReference>
<feature type="domain" description="Amine oxidase" evidence="5">
    <location>
        <begin position="16"/>
        <end position="476"/>
    </location>
</feature>
<evidence type="ECO:0000313" key="6">
    <source>
        <dbReference type="EMBL" id="KSA00112.1"/>
    </source>
</evidence>
<dbReference type="InterPro" id="IPR036188">
    <property type="entry name" value="FAD/NAD-bd_sf"/>
</dbReference>
<dbReference type="EMBL" id="LMYN01000102">
    <property type="protein sequence ID" value="KSA00112.1"/>
    <property type="molecule type" value="Genomic_DNA"/>
</dbReference>
<proteinExistence type="inferred from homology"/>
<keyword evidence="4" id="KW-0285">Flavoprotein</keyword>
<dbReference type="GO" id="GO:0016491">
    <property type="term" value="F:oxidoreductase activity"/>
    <property type="evidence" value="ECO:0007669"/>
    <property type="project" value="UniProtKB-KW"/>
</dbReference>
<feature type="binding site" evidence="3">
    <location>
        <position position="229"/>
    </location>
    <ligand>
        <name>FAD</name>
        <dbReference type="ChEBI" id="CHEBI:57692"/>
    </ligand>
</feature>
<dbReference type="PANTHER" id="PTHR10742:SF410">
    <property type="entry name" value="LYSINE-SPECIFIC HISTONE DEMETHYLASE 2"/>
    <property type="match status" value="1"/>
</dbReference>
<dbReference type="Gene3D" id="3.90.660.10">
    <property type="match status" value="1"/>
</dbReference>